<dbReference type="PANTHER" id="PTHR43382">
    <property type="entry name" value="PROLYL-TRNA SYNTHETASE"/>
    <property type="match status" value="1"/>
</dbReference>
<name>A0ABP0HFQ3_9DINO</name>
<proteinExistence type="predicted"/>
<accession>A0ABP0HFQ3</accession>
<dbReference type="InterPro" id="IPR032710">
    <property type="entry name" value="NTF2-like_dom_sf"/>
</dbReference>
<dbReference type="Gene3D" id="3.30.930.10">
    <property type="entry name" value="Bira Bifunctional Protein, Domain 2"/>
    <property type="match status" value="1"/>
</dbReference>
<dbReference type="Proteomes" id="UP001642484">
    <property type="component" value="Unassembled WGS sequence"/>
</dbReference>
<dbReference type="PANTHER" id="PTHR43382:SF2">
    <property type="entry name" value="BIFUNCTIONAL GLUTAMATE_PROLINE--TRNA LIGASE"/>
    <property type="match status" value="1"/>
</dbReference>
<keyword evidence="4" id="KW-1185">Reference proteome</keyword>
<organism evidence="3 4">
    <name type="scientific">Durusdinium trenchii</name>
    <dbReference type="NCBI Taxonomy" id="1381693"/>
    <lineage>
        <taxon>Eukaryota</taxon>
        <taxon>Sar</taxon>
        <taxon>Alveolata</taxon>
        <taxon>Dinophyceae</taxon>
        <taxon>Suessiales</taxon>
        <taxon>Symbiodiniaceae</taxon>
        <taxon>Durusdinium</taxon>
    </lineage>
</organism>
<sequence length="619" mass="69986">MPSLTRDHAIDWVVRYGKAWKEQSVPGILGLFTEDGEYVERPYDPENGIYRGIEKYWSTHIQGRERNVEFKHFPEERSPTGDDLVLDDAMATAVVKWEARFEVRQSDEKPWKTVQFLQIAKLRFAPDGRVRHFEEYWHARSFQHAAKGLRDPRARRSRCGEKRKDPMLRSSCCREALMEAQLGPFDREALRLQARAAQPLIDRVGLAYGERTQVPVVYNALSKLKPSDADFVEWYRRVTSHLVEESDMKGIPIVRPSGLFVWDQLRDALRRQLQTLQAQPFALPVTEHGANEPSAERYVMRGAAEPLLYKVIARSWVASQRDLPLILSRDVVAVTDETVKRPLPFVRSREMHVQEGHAVHSTEQESEIFLQKVMDVYQGLCRDLLCLRTSIRSDTGRKTLEVSIPRHGGMEVAAVKIVGSQMAEDFKMTFCTANASGGAVNRACCLSSFSATSRLVAAAICAHGDHLGCVWPPKVAPLQVVIIPLIRSQDRSKDDAGRRSVQQILEWCQEVTQQLASDTRAKSDLEDETPGKKIRHWIGRGVPLLLTVQLAEGEQLANVRMTARDMPGVEATPAFVATPSVAAHETRRQLEEMHRRLQQGMAGDGAPEDEQETDDMAKI</sequence>
<comment type="caution">
    <text evidence="3">The sequence shown here is derived from an EMBL/GenBank/DDBJ whole genome shotgun (WGS) entry which is preliminary data.</text>
</comment>
<dbReference type="InterPro" id="IPR004154">
    <property type="entry name" value="Anticodon-bd"/>
</dbReference>
<dbReference type="InterPro" id="IPR036621">
    <property type="entry name" value="Anticodon-bd_dom_sf"/>
</dbReference>
<feature type="compositionally biased region" description="Acidic residues" evidence="1">
    <location>
        <begin position="606"/>
        <end position="619"/>
    </location>
</feature>
<dbReference type="Pfam" id="PF03129">
    <property type="entry name" value="HGTP_anticodon"/>
    <property type="match status" value="1"/>
</dbReference>
<dbReference type="SUPFAM" id="SSF52954">
    <property type="entry name" value="Class II aaRS ABD-related"/>
    <property type="match status" value="1"/>
</dbReference>
<dbReference type="SUPFAM" id="SSF55681">
    <property type="entry name" value="Class II aaRS and biotin synthetases"/>
    <property type="match status" value="1"/>
</dbReference>
<evidence type="ECO:0000259" key="2">
    <source>
        <dbReference type="Pfam" id="PF03129"/>
    </source>
</evidence>
<evidence type="ECO:0000256" key="1">
    <source>
        <dbReference type="SAM" id="MobiDB-lite"/>
    </source>
</evidence>
<evidence type="ECO:0000313" key="4">
    <source>
        <dbReference type="Proteomes" id="UP001642484"/>
    </source>
</evidence>
<dbReference type="EMBL" id="CAXAMN010000481">
    <property type="protein sequence ID" value="CAK8988935.1"/>
    <property type="molecule type" value="Genomic_DNA"/>
</dbReference>
<reference evidence="3 4" key="1">
    <citation type="submission" date="2024-02" db="EMBL/GenBank/DDBJ databases">
        <authorList>
            <person name="Chen Y."/>
            <person name="Shah S."/>
            <person name="Dougan E. K."/>
            <person name="Thang M."/>
            <person name="Chan C."/>
        </authorList>
    </citation>
    <scope>NUCLEOTIDE SEQUENCE [LARGE SCALE GENOMIC DNA]</scope>
</reference>
<gene>
    <name evidence="3" type="ORF">CCMP2556_LOCUS1459</name>
</gene>
<dbReference type="InterPro" id="IPR004499">
    <property type="entry name" value="Pro-tRNA-ligase_IIa_arc-type"/>
</dbReference>
<protein>
    <recommendedName>
        <fullName evidence="2">Anticodon-binding domain-containing protein</fullName>
    </recommendedName>
</protein>
<dbReference type="Gene3D" id="3.40.50.800">
    <property type="entry name" value="Anticodon-binding domain"/>
    <property type="match status" value="1"/>
</dbReference>
<dbReference type="InterPro" id="IPR045864">
    <property type="entry name" value="aa-tRNA-synth_II/BPL/LPL"/>
</dbReference>
<feature type="domain" description="Anticodon-binding" evidence="2">
    <location>
        <begin position="479"/>
        <end position="552"/>
    </location>
</feature>
<feature type="region of interest" description="Disordered" evidence="1">
    <location>
        <begin position="598"/>
        <end position="619"/>
    </location>
</feature>
<dbReference type="SUPFAM" id="SSF54427">
    <property type="entry name" value="NTF2-like"/>
    <property type="match status" value="1"/>
</dbReference>
<evidence type="ECO:0000313" key="3">
    <source>
        <dbReference type="EMBL" id="CAK8988935.1"/>
    </source>
</evidence>
<dbReference type="Gene3D" id="3.10.450.50">
    <property type="match status" value="1"/>
</dbReference>